<comment type="subcellular location">
    <subcellularLocation>
        <location evidence="1">Secreted</location>
        <location evidence="1">Cell wall</location>
    </subcellularLocation>
</comment>
<dbReference type="GO" id="GO:0005975">
    <property type="term" value="P:carbohydrate metabolic process"/>
    <property type="evidence" value="ECO:0007669"/>
    <property type="project" value="InterPro"/>
</dbReference>
<keyword evidence="9" id="KW-0812">Transmembrane</keyword>
<evidence type="ECO:0000256" key="3">
    <source>
        <dbReference type="ARBA" id="ARBA00022512"/>
    </source>
</evidence>
<dbReference type="EMBL" id="BJWL01000017">
    <property type="protein sequence ID" value="GFZ05493.1"/>
    <property type="molecule type" value="Genomic_DNA"/>
</dbReference>
<dbReference type="SUPFAM" id="SSF51126">
    <property type="entry name" value="Pectin lyase-like"/>
    <property type="match status" value="2"/>
</dbReference>
<dbReference type="AlphaFoldDB" id="A0A7J0G3X9"/>
<proteinExistence type="inferred from homology"/>
<gene>
    <name evidence="10" type="ORF">Acr_17g0010650</name>
</gene>
<keyword evidence="9" id="KW-0472">Membrane</keyword>
<keyword evidence="7" id="KW-0961">Cell wall biogenesis/degradation</keyword>
<dbReference type="Pfam" id="PF00295">
    <property type="entry name" value="Glyco_hydro_28"/>
    <property type="match status" value="2"/>
</dbReference>
<evidence type="ECO:0000313" key="11">
    <source>
        <dbReference type="Proteomes" id="UP000585474"/>
    </source>
</evidence>
<dbReference type="InterPro" id="IPR012334">
    <property type="entry name" value="Pectin_lyas_fold"/>
</dbReference>
<evidence type="ECO:0000256" key="1">
    <source>
        <dbReference type="ARBA" id="ARBA00004191"/>
    </source>
</evidence>
<evidence type="ECO:0008006" key="12">
    <source>
        <dbReference type="Google" id="ProtNLM"/>
    </source>
</evidence>
<accession>A0A7J0G3X9</accession>
<dbReference type="InterPro" id="IPR011050">
    <property type="entry name" value="Pectin_lyase_fold/virulence"/>
</dbReference>
<dbReference type="PANTHER" id="PTHR31375">
    <property type="match status" value="1"/>
</dbReference>
<keyword evidence="5 8" id="KW-0378">Hydrolase</keyword>
<name>A0A7J0G3X9_9ERIC</name>
<dbReference type="OrthoDB" id="187139at2759"/>
<keyword evidence="6 8" id="KW-0326">Glycosidase</keyword>
<evidence type="ECO:0000313" key="10">
    <source>
        <dbReference type="EMBL" id="GFZ05493.1"/>
    </source>
</evidence>
<reference evidence="10 11" key="1">
    <citation type="submission" date="2019-07" db="EMBL/GenBank/DDBJ databases">
        <title>De Novo Assembly of kiwifruit Actinidia rufa.</title>
        <authorList>
            <person name="Sugita-Konishi S."/>
            <person name="Sato K."/>
            <person name="Mori E."/>
            <person name="Abe Y."/>
            <person name="Kisaki G."/>
            <person name="Hamano K."/>
            <person name="Suezawa K."/>
            <person name="Otani M."/>
            <person name="Fukuda T."/>
            <person name="Manabe T."/>
            <person name="Gomi K."/>
            <person name="Tabuchi M."/>
            <person name="Akimitsu K."/>
            <person name="Kataoka I."/>
        </authorList>
    </citation>
    <scope>NUCLEOTIDE SEQUENCE [LARGE SCALE GENOMIC DNA]</scope>
    <source>
        <strain evidence="11">cv. Fuchu</strain>
    </source>
</reference>
<feature type="transmembrane region" description="Helical" evidence="9">
    <location>
        <begin position="6"/>
        <end position="27"/>
    </location>
</feature>
<dbReference type="GO" id="GO:0004650">
    <property type="term" value="F:polygalacturonase activity"/>
    <property type="evidence" value="ECO:0007669"/>
    <property type="project" value="InterPro"/>
</dbReference>
<keyword evidence="11" id="KW-1185">Reference proteome</keyword>
<evidence type="ECO:0000256" key="6">
    <source>
        <dbReference type="ARBA" id="ARBA00023295"/>
    </source>
</evidence>
<evidence type="ECO:0000256" key="4">
    <source>
        <dbReference type="ARBA" id="ARBA00022525"/>
    </source>
</evidence>
<keyword evidence="9" id="KW-1133">Transmembrane helix</keyword>
<dbReference type="Proteomes" id="UP000585474">
    <property type="component" value="Unassembled WGS sequence"/>
</dbReference>
<evidence type="ECO:0000256" key="8">
    <source>
        <dbReference type="RuleBase" id="RU361169"/>
    </source>
</evidence>
<comment type="caution">
    <text evidence="10">The sequence shown here is derived from an EMBL/GenBank/DDBJ whole genome shotgun (WGS) entry which is preliminary data.</text>
</comment>
<evidence type="ECO:0000256" key="9">
    <source>
        <dbReference type="SAM" id="Phobius"/>
    </source>
</evidence>
<sequence>MKEMGSVWLIMVVGLVVMSTTTITTLAQTGGRRPVFFDVTTYGAVADGKTDNSMAFSKAWTKACGWKYGKSVVFIPKGTYMVNSVIFRGPCSGPITFIIKGVLKAPTDPKLFFTDHWIGFQYVDGLVVKGGGYLDGQGPSAWPYNDCSTNPNCKPLPTAYNSEVQISNVTFKNIWGTSSSKVAVNIKCSGIAPCQNIKLVNINLSYNGLGGPAISSCSNVRGRTYGTQNPSGCL</sequence>
<evidence type="ECO:0000256" key="7">
    <source>
        <dbReference type="ARBA" id="ARBA00023316"/>
    </source>
</evidence>
<keyword evidence="4" id="KW-0964">Secreted</keyword>
<protein>
    <recommendedName>
        <fullName evidence="12">Pectin lyase-like superfamily protein</fullName>
    </recommendedName>
</protein>
<evidence type="ECO:0000256" key="5">
    <source>
        <dbReference type="ARBA" id="ARBA00022801"/>
    </source>
</evidence>
<dbReference type="InterPro" id="IPR000743">
    <property type="entry name" value="Glyco_hydro_28"/>
</dbReference>
<keyword evidence="3" id="KW-0134">Cell wall</keyword>
<comment type="similarity">
    <text evidence="2 8">Belongs to the glycosyl hydrolase 28 family.</text>
</comment>
<evidence type="ECO:0000256" key="2">
    <source>
        <dbReference type="ARBA" id="ARBA00008834"/>
    </source>
</evidence>
<dbReference type="Gene3D" id="2.160.20.10">
    <property type="entry name" value="Single-stranded right-handed beta-helix, Pectin lyase-like"/>
    <property type="match status" value="2"/>
</dbReference>
<organism evidence="10 11">
    <name type="scientific">Actinidia rufa</name>
    <dbReference type="NCBI Taxonomy" id="165716"/>
    <lineage>
        <taxon>Eukaryota</taxon>
        <taxon>Viridiplantae</taxon>
        <taxon>Streptophyta</taxon>
        <taxon>Embryophyta</taxon>
        <taxon>Tracheophyta</taxon>
        <taxon>Spermatophyta</taxon>
        <taxon>Magnoliopsida</taxon>
        <taxon>eudicotyledons</taxon>
        <taxon>Gunneridae</taxon>
        <taxon>Pentapetalae</taxon>
        <taxon>asterids</taxon>
        <taxon>Ericales</taxon>
        <taxon>Actinidiaceae</taxon>
        <taxon>Actinidia</taxon>
    </lineage>
</organism>
<dbReference type="GO" id="GO:0071555">
    <property type="term" value="P:cell wall organization"/>
    <property type="evidence" value="ECO:0007669"/>
    <property type="project" value="UniProtKB-KW"/>
</dbReference>